<dbReference type="EMBL" id="VOQF01000024">
    <property type="protein sequence ID" value="TXC81574.1"/>
    <property type="molecule type" value="Genomic_DNA"/>
</dbReference>
<evidence type="ECO:0000313" key="4">
    <source>
        <dbReference type="Proteomes" id="UP000321363"/>
    </source>
</evidence>
<dbReference type="AlphaFoldDB" id="A0A5C6VA06"/>
<dbReference type="PROSITE" id="PS51272">
    <property type="entry name" value="SLH"/>
    <property type="match status" value="1"/>
</dbReference>
<organism evidence="3 4">
    <name type="scientific">Metabacillus litoralis</name>
    <dbReference type="NCBI Taxonomy" id="152268"/>
    <lineage>
        <taxon>Bacteria</taxon>
        <taxon>Bacillati</taxon>
        <taxon>Bacillota</taxon>
        <taxon>Bacilli</taxon>
        <taxon>Bacillales</taxon>
        <taxon>Bacillaceae</taxon>
        <taxon>Metabacillus</taxon>
    </lineage>
</organism>
<gene>
    <name evidence="3" type="ORF">FS935_21970</name>
</gene>
<dbReference type="RefSeq" id="WP_146950762.1">
    <property type="nucleotide sequence ID" value="NZ_VOQF01000024.1"/>
</dbReference>
<feature type="domain" description="SLH" evidence="2">
    <location>
        <begin position="1"/>
        <end position="57"/>
    </location>
</feature>
<protein>
    <submittedName>
        <fullName evidence="3">S-layer homology domain-containing protein</fullName>
    </submittedName>
</protein>
<dbReference type="OrthoDB" id="5845122at2"/>
<proteinExistence type="predicted"/>
<comment type="caution">
    <text evidence="3">The sequence shown here is derived from an EMBL/GenBank/DDBJ whole genome shotgun (WGS) entry which is preliminary data.</text>
</comment>
<accession>A0A5C6VA06</accession>
<evidence type="ECO:0000259" key="2">
    <source>
        <dbReference type="PROSITE" id="PS51272"/>
    </source>
</evidence>
<keyword evidence="4" id="KW-1185">Reference proteome</keyword>
<evidence type="ECO:0000256" key="1">
    <source>
        <dbReference type="ARBA" id="ARBA00022729"/>
    </source>
</evidence>
<dbReference type="Proteomes" id="UP000321363">
    <property type="component" value="Unassembled WGS sequence"/>
</dbReference>
<reference evidence="3 4" key="1">
    <citation type="journal article" date="2005" name="Int. J. Syst. Evol. Microbiol.">
        <title>Bacillus litoralis sp. nov., isolated from a tidal flat of the Yellow Sea in Korea.</title>
        <authorList>
            <person name="Yoon J.H."/>
            <person name="Oh T.K."/>
        </authorList>
    </citation>
    <scope>NUCLEOTIDE SEQUENCE [LARGE SCALE GENOMIC DNA]</scope>
    <source>
        <strain evidence="3 4">SW-211</strain>
    </source>
</reference>
<evidence type="ECO:0000313" key="3">
    <source>
        <dbReference type="EMBL" id="TXC81574.1"/>
    </source>
</evidence>
<keyword evidence="1" id="KW-0732">Signal</keyword>
<dbReference type="InterPro" id="IPR001119">
    <property type="entry name" value="SLH_dom"/>
</dbReference>
<name>A0A5C6VA06_9BACI</name>
<sequence>MYEGQAAYTHVKRILAVGITAGFPDGTYRSNDIVTRASYSAFLARALNDTFKVEIPNSKDLDVNFLDVLDKEIVR</sequence>
<dbReference type="Pfam" id="PF00395">
    <property type="entry name" value="SLH"/>
    <property type="match status" value="1"/>
</dbReference>